<comment type="caution">
    <text evidence="2">The sequence shown here is derived from an EMBL/GenBank/DDBJ whole genome shotgun (WGS) entry which is preliminary data.</text>
</comment>
<evidence type="ECO:0000259" key="1">
    <source>
        <dbReference type="PROSITE" id="PS51186"/>
    </source>
</evidence>
<dbReference type="PROSITE" id="PS51186">
    <property type="entry name" value="GNAT"/>
    <property type="match status" value="1"/>
</dbReference>
<accession>A0A1F7EZU3</accession>
<dbReference type="AlphaFoldDB" id="A0A1F7EZU3"/>
<dbReference type="Gene3D" id="3.40.630.30">
    <property type="match status" value="1"/>
</dbReference>
<dbReference type="CDD" id="cd04301">
    <property type="entry name" value="NAT_SF"/>
    <property type="match status" value="1"/>
</dbReference>
<dbReference type="Proteomes" id="UP000179243">
    <property type="component" value="Unassembled WGS sequence"/>
</dbReference>
<evidence type="ECO:0000313" key="3">
    <source>
        <dbReference type="Proteomes" id="UP000179243"/>
    </source>
</evidence>
<dbReference type="InterPro" id="IPR052729">
    <property type="entry name" value="Acyl/Acetyltrans_Enzymes"/>
</dbReference>
<dbReference type="EMBL" id="MFYX01000157">
    <property type="protein sequence ID" value="OGJ99904.1"/>
    <property type="molecule type" value="Genomic_DNA"/>
</dbReference>
<evidence type="ECO:0000313" key="2">
    <source>
        <dbReference type="EMBL" id="OGJ99904.1"/>
    </source>
</evidence>
<dbReference type="InterPro" id="IPR041496">
    <property type="entry name" value="YitH/HolE_GNAT"/>
</dbReference>
<reference evidence="2 3" key="1">
    <citation type="journal article" date="2016" name="Nat. Commun.">
        <title>Thousands of microbial genomes shed light on interconnected biogeochemical processes in an aquifer system.</title>
        <authorList>
            <person name="Anantharaman K."/>
            <person name="Brown C.T."/>
            <person name="Hug L.A."/>
            <person name="Sharon I."/>
            <person name="Castelle C.J."/>
            <person name="Probst A.J."/>
            <person name="Thomas B.C."/>
            <person name="Singh A."/>
            <person name="Wilkins M.J."/>
            <person name="Karaoz U."/>
            <person name="Brodie E.L."/>
            <person name="Williams K.H."/>
            <person name="Hubbard S.S."/>
            <person name="Banfield J.F."/>
        </authorList>
    </citation>
    <scope>NUCLEOTIDE SEQUENCE [LARGE SCALE GENOMIC DNA]</scope>
</reference>
<protein>
    <recommendedName>
        <fullName evidence="1">N-acetyltransferase domain-containing protein</fullName>
    </recommendedName>
</protein>
<dbReference type="Pfam" id="PF00583">
    <property type="entry name" value="Acetyltransf_1"/>
    <property type="match status" value="1"/>
</dbReference>
<dbReference type="GO" id="GO:0016747">
    <property type="term" value="F:acyltransferase activity, transferring groups other than amino-acyl groups"/>
    <property type="evidence" value="ECO:0007669"/>
    <property type="project" value="InterPro"/>
</dbReference>
<dbReference type="PANTHER" id="PTHR47237">
    <property type="entry name" value="SLL0310 PROTEIN"/>
    <property type="match status" value="1"/>
</dbReference>
<dbReference type="Pfam" id="PF18014">
    <property type="entry name" value="Acetyltransf_18"/>
    <property type="match status" value="1"/>
</dbReference>
<dbReference type="PANTHER" id="PTHR47237:SF2">
    <property type="entry name" value="BLL4206 PROTEIN"/>
    <property type="match status" value="1"/>
</dbReference>
<organism evidence="2 3">
    <name type="scientific">Candidatus Raymondbacteria bacterium RIFOXYD12_FULL_49_13</name>
    <dbReference type="NCBI Taxonomy" id="1817890"/>
    <lineage>
        <taxon>Bacteria</taxon>
        <taxon>Raymondiibacteriota</taxon>
    </lineage>
</organism>
<name>A0A1F7EZU3_UNCRA</name>
<dbReference type="SUPFAM" id="SSF55729">
    <property type="entry name" value="Acyl-CoA N-acyltransferases (Nat)"/>
    <property type="match status" value="1"/>
</dbReference>
<gene>
    <name evidence="2" type="ORF">A2519_00165</name>
</gene>
<sequence length="283" mass="30834">MFEVRQLEKTHIQSAVALCTQANWNHCVADWERLLEFNPAFCLGGFVKNELAATCTLIRFGPVGWIGTFLVLDSLRGKGHGKTMFNALLEKAAQEKIATLAIDSSDAGRPIYQKSGFVMTRQGNELWSGMCVGDEDPSTLCLEPGHWPGILSFDAKHTAVDRGFQLQRLGNEPGASGRVILENNQIVAFGLSRPGRMAGSIGPVVARDFSSAKKIINALVADRQRMDPGKGVALAVLDNPEIKQWLAEKGLQMRRRNVRMFLPAEVPVLAGPMVFVSTGLGMG</sequence>
<feature type="domain" description="N-acetyltransferase" evidence="1">
    <location>
        <begin position="2"/>
        <end position="141"/>
    </location>
</feature>
<dbReference type="InterPro" id="IPR016181">
    <property type="entry name" value="Acyl_CoA_acyltransferase"/>
</dbReference>
<proteinExistence type="predicted"/>
<dbReference type="InterPro" id="IPR000182">
    <property type="entry name" value="GNAT_dom"/>
</dbReference>
<dbReference type="Gene3D" id="3.40.630.90">
    <property type="match status" value="1"/>
</dbReference>